<dbReference type="GO" id="GO:0004527">
    <property type="term" value="F:exonuclease activity"/>
    <property type="evidence" value="ECO:0007669"/>
    <property type="project" value="UniProtKB-KW"/>
</dbReference>
<dbReference type="SMART" id="SM00479">
    <property type="entry name" value="EXOIII"/>
    <property type="match status" value="1"/>
</dbReference>
<feature type="domain" description="Exonuclease" evidence="4">
    <location>
        <begin position="2"/>
        <end position="166"/>
    </location>
</feature>
<reference evidence="6" key="1">
    <citation type="journal article" date="2019" name="Int. J. Syst. Evol. Microbiol.">
        <title>The Global Catalogue of Microorganisms (GCM) 10K type strain sequencing project: providing services to taxonomists for standard genome sequencing and annotation.</title>
        <authorList>
            <consortium name="The Broad Institute Genomics Platform"/>
            <consortium name="The Broad Institute Genome Sequencing Center for Infectious Disease"/>
            <person name="Wu L."/>
            <person name="Ma J."/>
        </authorList>
    </citation>
    <scope>NUCLEOTIDE SEQUENCE [LARGE SCALE GENOMIC DNA]</scope>
    <source>
        <strain evidence="6">CCUG 53270</strain>
    </source>
</reference>
<dbReference type="InterPro" id="IPR012337">
    <property type="entry name" value="RNaseH-like_sf"/>
</dbReference>
<dbReference type="PANTHER" id="PTHR23044:SF61">
    <property type="entry name" value="3'-5' EXORIBONUCLEASE 1-RELATED"/>
    <property type="match status" value="1"/>
</dbReference>
<evidence type="ECO:0000313" key="6">
    <source>
        <dbReference type="Proteomes" id="UP001597180"/>
    </source>
</evidence>
<dbReference type="Gene3D" id="3.30.420.10">
    <property type="entry name" value="Ribonuclease H-like superfamily/Ribonuclease H"/>
    <property type="match status" value="1"/>
</dbReference>
<keyword evidence="1" id="KW-0540">Nuclease</keyword>
<evidence type="ECO:0000259" key="4">
    <source>
        <dbReference type="SMART" id="SM00479"/>
    </source>
</evidence>
<evidence type="ECO:0000256" key="2">
    <source>
        <dbReference type="ARBA" id="ARBA00022801"/>
    </source>
</evidence>
<keyword evidence="3 5" id="KW-0269">Exonuclease</keyword>
<dbReference type="InterPro" id="IPR047201">
    <property type="entry name" value="ERI-1_3'hExo-like"/>
</dbReference>
<dbReference type="InterPro" id="IPR051274">
    <property type="entry name" value="3-5_Exoribonuclease"/>
</dbReference>
<evidence type="ECO:0000313" key="5">
    <source>
        <dbReference type="EMBL" id="MFD1222296.1"/>
    </source>
</evidence>
<sequence length="250" mass="29148">MNYIVIDLEFNGRKHYDIYPMEIIEIGAVKLNERLEVIDTFQSYINPNFYINRFALQFCGISKETLHRSKRFAEVVQAFRKFCGEEYTMLAWGGGDFFHLFLDCKVNQLSDEWLVNLLDVTAYFEGGLQQALADHHLEPIGQHHSALDDALNTAQLLQLKPEVVASTDYFVPNQFKLCTGGIKKWITLSLDNALEKEQTLTWNQFIKDEKTRKYVEVMKLSAEEIEMVKELFTKFFHAKYGRKARKQQLA</sequence>
<dbReference type="EMBL" id="JBHTLU010000023">
    <property type="protein sequence ID" value="MFD1222296.1"/>
    <property type="molecule type" value="Genomic_DNA"/>
</dbReference>
<protein>
    <submittedName>
        <fullName evidence="5">Exonuclease domain-containing protein</fullName>
    </submittedName>
</protein>
<comment type="caution">
    <text evidence="5">The sequence shown here is derived from an EMBL/GenBank/DDBJ whole genome shotgun (WGS) entry which is preliminary data.</text>
</comment>
<dbReference type="CDD" id="cd06133">
    <property type="entry name" value="ERI-1_3'hExo_like"/>
    <property type="match status" value="1"/>
</dbReference>
<dbReference type="Pfam" id="PF00929">
    <property type="entry name" value="RNase_T"/>
    <property type="match status" value="1"/>
</dbReference>
<gene>
    <name evidence="5" type="ORF">ACFQ4B_19420</name>
</gene>
<organism evidence="5 6">
    <name type="scientific">Paenibacillus vulneris</name>
    <dbReference type="NCBI Taxonomy" id="1133364"/>
    <lineage>
        <taxon>Bacteria</taxon>
        <taxon>Bacillati</taxon>
        <taxon>Bacillota</taxon>
        <taxon>Bacilli</taxon>
        <taxon>Bacillales</taxon>
        <taxon>Paenibacillaceae</taxon>
        <taxon>Paenibacillus</taxon>
    </lineage>
</organism>
<dbReference type="InterPro" id="IPR013520">
    <property type="entry name" value="Ribonucl_H"/>
</dbReference>
<name>A0ABW3UQV4_9BACL</name>
<keyword evidence="6" id="KW-1185">Reference proteome</keyword>
<keyword evidence="2" id="KW-0378">Hydrolase</keyword>
<proteinExistence type="predicted"/>
<dbReference type="RefSeq" id="WP_179135969.1">
    <property type="nucleotide sequence ID" value="NZ_BAABJG010000018.1"/>
</dbReference>
<evidence type="ECO:0000256" key="1">
    <source>
        <dbReference type="ARBA" id="ARBA00022722"/>
    </source>
</evidence>
<dbReference type="InterPro" id="IPR036397">
    <property type="entry name" value="RNaseH_sf"/>
</dbReference>
<dbReference type="Proteomes" id="UP001597180">
    <property type="component" value="Unassembled WGS sequence"/>
</dbReference>
<accession>A0ABW3UQV4</accession>
<dbReference type="PANTHER" id="PTHR23044">
    <property type="entry name" value="3'-5' EXONUCLEASE ERI1-RELATED"/>
    <property type="match status" value="1"/>
</dbReference>
<evidence type="ECO:0000256" key="3">
    <source>
        <dbReference type="ARBA" id="ARBA00022839"/>
    </source>
</evidence>
<dbReference type="SUPFAM" id="SSF53098">
    <property type="entry name" value="Ribonuclease H-like"/>
    <property type="match status" value="1"/>
</dbReference>